<keyword evidence="9" id="KW-1185">Reference proteome</keyword>
<evidence type="ECO:0000256" key="2">
    <source>
        <dbReference type="ARBA" id="ARBA00012438"/>
    </source>
</evidence>
<keyword evidence="8" id="KW-0547">Nucleotide-binding</keyword>
<dbReference type="CDD" id="cd00082">
    <property type="entry name" value="HisKA"/>
    <property type="match status" value="1"/>
</dbReference>
<dbReference type="PROSITE" id="PS50113">
    <property type="entry name" value="PAC"/>
    <property type="match status" value="1"/>
</dbReference>
<dbReference type="SUPFAM" id="SSF47384">
    <property type="entry name" value="Homodimeric domain of signal transducing histidine kinase"/>
    <property type="match status" value="1"/>
</dbReference>
<dbReference type="InterPro" id="IPR000700">
    <property type="entry name" value="PAS-assoc_C"/>
</dbReference>
<dbReference type="Pfam" id="PF08447">
    <property type="entry name" value="PAS_3"/>
    <property type="match status" value="1"/>
</dbReference>
<dbReference type="InterPro" id="IPR036890">
    <property type="entry name" value="HATPase_C_sf"/>
</dbReference>
<dbReference type="SUPFAM" id="SSF55785">
    <property type="entry name" value="PYP-like sensor domain (PAS domain)"/>
    <property type="match status" value="2"/>
</dbReference>
<dbReference type="Proteomes" id="UP001055420">
    <property type="component" value="Chromosome"/>
</dbReference>
<keyword evidence="4" id="KW-0808">Transferase</keyword>
<evidence type="ECO:0000259" key="7">
    <source>
        <dbReference type="PROSITE" id="PS50113"/>
    </source>
</evidence>
<dbReference type="InterPro" id="IPR003594">
    <property type="entry name" value="HATPase_dom"/>
</dbReference>
<sequence length="561" mass="62632">MIAVTVEVTENVMSDLATQKSQTALREAEMDNQIKTAVLDYCELIIGISYLEPMPEPLYNNQYTLQKLGWQHNKGRTLIDAVYPEDREFVLGVLPEIFAQKGGSHEIRLWNEVTEEPFWVQWNVMVIDNPQTGLPAILATVSPDITERKEQQLLMQQQQQSLLNAIEVAQLGTWSMDIATQKTTFSRRHLDMFGVSAQEMSLTQAIGHVIEGERQGLADAFFYALHSESDGKFEAEYTIRHAITNQLHIIHSKGQTIYDTSGNAVSISGIAQDVTVLRNQQQTLESLVERRTQELDATNKELAIGNQKLQYANLLLSRSNEDLNRFAYVASHDLQEPLRKIQQFGSRLNTEYEAASPKAKDYLQRMIAAVERMSNLISDLLTFSRISTNDAPTQSVSLHLLIQQVLIELDVQITEANAVFEIGSLPELEGNPTHLGQLFQNLISNAIKFRKTDDAGAFIPPTIKIYANKIASADLPVLTQPSGKASYYHQINVSDNGIGFNEIYLDRIFQVFQRLHGRSEYSGTGIGLAICERIVTSLGGVITASSVPGAGATFQIYIPQT</sequence>
<dbReference type="InterPro" id="IPR004358">
    <property type="entry name" value="Sig_transdc_His_kin-like_C"/>
</dbReference>
<dbReference type="PANTHER" id="PTHR43304:SF1">
    <property type="entry name" value="PAC DOMAIN-CONTAINING PROTEIN"/>
    <property type="match status" value="1"/>
</dbReference>
<dbReference type="GO" id="GO:0005524">
    <property type="term" value="F:ATP binding"/>
    <property type="evidence" value="ECO:0007669"/>
    <property type="project" value="UniProtKB-KW"/>
</dbReference>
<dbReference type="Gene3D" id="3.30.565.10">
    <property type="entry name" value="Histidine kinase-like ATPase, C-terminal domain"/>
    <property type="match status" value="1"/>
</dbReference>
<dbReference type="SMART" id="SM00388">
    <property type="entry name" value="HisKA"/>
    <property type="match status" value="1"/>
</dbReference>
<dbReference type="SMART" id="SM00387">
    <property type="entry name" value="HATPase_c"/>
    <property type="match status" value="1"/>
</dbReference>
<dbReference type="InterPro" id="IPR052162">
    <property type="entry name" value="Sensor_kinase/Photoreceptor"/>
</dbReference>
<dbReference type="Gene3D" id="1.10.287.130">
    <property type="match status" value="1"/>
</dbReference>
<keyword evidence="8" id="KW-0067">ATP-binding</keyword>
<evidence type="ECO:0000256" key="5">
    <source>
        <dbReference type="ARBA" id="ARBA00022777"/>
    </source>
</evidence>
<dbReference type="Pfam" id="PF00512">
    <property type="entry name" value="HisKA"/>
    <property type="match status" value="1"/>
</dbReference>
<proteinExistence type="predicted"/>
<evidence type="ECO:0000313" key="8">
    <source>
        <dbReference type="EMBL" id="USJ31196.1"/>
    </source>
</evidence>
<evidence type="ECO:0000256" key="1">
    <source>
        <dbReference type="ARBA" id="ARBA00000085"/>
    </source>
</evidence>
<dbReference type="Gene3D" id="3.30.450.20">
    <property type="entry name" value="PAS domain"/>
    <property type="match status" value="2"/>
</dbReference>
<feature type="domain" description="PAC" evidence="7">
    <location>
        <begin position="233"/>
        <end position="286"/>
    </location>
</feature>
<dbReference type="InterPro" id="IPR036097">
    <property type="entry name" value="HisK_dim/P_sf"/>
</dbReference>
<dbReference type="InterPro" id="IPR013655">
    <property type="entry name" value="PAS_fold_3"/>
</dbReference>
<dbReference type="EMBL" id="CP098805">
    <property type="protein sequence ID" value="USJ31196.1"/>
    <property type="molecule type" value="Genomic_DNA"/>
</dbReference>
<evidence type="ECO:0000259" key="6">
    <source>
        <dbReference type="PROSITE" id="PS50109"/>
    </source>
</evidence>
<protein>
    <recommendedName>
        <fullName evidence="2">histidine kinase</fullName>
        <ecNumber evidence="2">2.7.13.3</ecNumber>
    </recommendedName>
</protein>
<dbReference type="SUPFAM" id="SSF55874">
    <property type="entry name" value="ATPase domain of HSP90 chaperone/DNA topoisomerase II/histidine kinase"/>
    <property type="match status" value="1"/>
</dbReference>
<organism evidence="8 9">
    <name type="scientific">Dyadobacter chenhuakuii</name>
    <dbReference type="NCBI Taxonomy" id="2909339"/>
    <lineage>
        <taxon>Bacteria</taxon>
        <taxon>Pseudomonadati</taxon>
        <taxon>Bacteroidota</taxon>
        <taxon>Cytophagia</taxon>
        <taxon>Cytophagales</taxon>
        <taxon>Spirosomataceae</taxon>
        <taxon>Dyadobacter</taxon>
    </lineage>
</organism>
<evidence type="ECO:0000256" key="3">
    <source>
        <dbReference type="ARBA" id="ARBA00022553"/>
    </source>
</evidence>
<dbReference type="RefSeq" id="WP_235164262.1">
    <property type="nucleotide sequence ID" value="NZ_CP098805.1"/>
</dbReference>
<dbReference type="PANTHER" id="PTHR43304">
    <property type="entry name" value="PHYTOCHROME-LIKE PROTEIN CPH1"/>
    <property type="match status" value="1"/>
</dbReference>
<evidence type="ECO:0000256" key="4">
    <source>
        <dbReference type="ARBA" id="ARBA00022679"/>
    </source>
</evidence>
<reference evidence="8" key="1">
    <citation type="submission" date="2022-06" db="EMBL/GenBank/DDBJ databases">
        <title>Novel species in genus Dyadobacter.</title>
        <authorList>
            <person name="Ma C."/>
        </authorList>
    </citation>
    <scope>NUCLEOTIDE SEQUENCE</scope>
    <source>
        <strain evidence="8">CY22</strain>
    </source>
</reference>
<dbReference type="PRINTS" id="PR00344">
    <property type="entry name" value="BCTRLSENSOR"/>
</dbReference>
<keyword evidence="3" id="KW-0597">Phosphoprotein</keyword>
<evidence type="ECO:0000313" key="9">
    <source>
        <dbReference type="Proteomes" id="UP001055420"/>
    </source>
</evidence>
<comment type="catalytic activity">
    <reaction evidence="1">
        <text>ATP + protein L-histidine = ADP + protein N-phospho-L-histidine.</text>
        <dbReference type="EC" id="2.7.13.3"/>
    </reaction>
</comment>
<dbReference type="InterPro" id="IPR003661">
    <property type="entry name" value="HisK_dim/P_dom"/>
</dbReference>
<dbReference type="EC" id="2.7.13.3" evidence="2"/>
<dbReference type="InterPro" id="IPR005467">
    <property type="entry name" value="His_kinase_dom"/>
</dbReference>
<gene>
    <name evidence="8" type="ORF">NFI80_00340</name>
</gene>
<keyword evidence="5" id="KW-0418">Kinase</keyword>
<dbReference type="Pfam" id="PF02518">
    <property type="entry name" value="HATPase_c"/>
    <property type="match status" value="1"/>
</dbReference>
<dbReference type="PROSITE" id="PS50109">
    <property type="entry name" value="HIS_KIN"/>
    <property type="match status" value="1"/>
</dbReference>
<name>A0ABY4XLT3_9BACT</name>
<accession>A0ABY4XLT3</accession>
<dbReference type="InterPro" id="IPR035965">
    <property type="entry name" value="PAS-like_dom_sf"/>
</dbReference>
<feature type="domain" description="Histidine kinase" evidence="6">
    <location>
        <begin position="329"/>
        <end position="561"/>
    </location>
</feature>